<proteinExistence type="predicted"/>
<evidence type="ECO:0000313" key="1">
    <source>
        <dbReference type="EMBL" id="AUH64071.1"/>
    </source>
</evidence>
<organism evidence="1 2">
    <name type="scientific">Paracoccus zhejiangensis</name>
    <dbReference type="NCBI Taxonomy" id="1077935"/>
    <lineage>
        <taxon>Bacteria</taxon>
        <taxon>Pseudomonadati</taxon>
        <taxon>Pseudomonadota</taxon>
        <taxon>Alphaproteobacteria</taxon>
        <taxon>Rhodobacterales</taxon>
        <taxon>Paracoccaceae</taxon>
        <taxon>Paracoccus</taxon>
    </lineage>
</organism>
<protein>
    <submittedName>
        <fullName evidence="1">Uncharacterized protein</fullName>
    </submittedName>
</protein>
<gene>
    <name evidence="1" type="ORF">CX676_07790</name>
</gene>
<accession>A0A2H5EXN5</accession>
<name>A0A2H5EXN5_9RHOB</name>
<reference evidence="1 2" key="1">
    <citation type="journal article" date="2013" name="Antonie Van Leeuwenhoek">
        <title>Paracoccus zhejiangensis sp. nov., isolated from activated sludge in wastewater-treatment system.</title>
        <authorList>
            <person name="Wu Z.G."/>
            <person name="Zhang D.F."/>
            <person name="Liu Y.L."/>
            <person name="Wang F."/>
            <person name="Jiang X."/>
            <person name="Li C."/>
            <person name="Li S.P."/>
            <person name="Hong Q."/>
            <person name="Li W.J."/>
        </authorList>
    </citation>
    <scope>NUCLEOTIDE SEQUENCE [LARGE SCALE GENOMIC DNA]</scope>
    <source>
        <strain evidence="1 2">J6</strain>
    </source>
</reference>
<dbReference type="EMBL" id="CP025430">
    <property type="protein sequence ID" value="AUH64071.1"/>
    <property type="molecule type" value="Genomic_DNA"/>
</dbReference>
<dbReference type="Proteomes" id="UP000234530">
    <property type="component" value="Chromosome"/>
</dbReference>
<dbReference type="KEGG" id="pzh:CX676_07790"/>
<evidence type="ECO:0000313" key="2">
    <source>
        <dbReference type="Proteomes" id="UP000234530"/>
    </source>
</evidence>
<dbReference type="AlphaFoldDB" id="A0A2H5EXN5"/>
<keyword evidence="2" id="KW-1185">Reference proteome</keyword>
<sequence length="453" mass="49845">MIMSVSVGHSDIDSLVLAVRDREARRLIGEAITAYRGGALRSAIMSTWIAVAYDIIAKARELAGQGEAAPRALVTDLDAAIAAKDKRKLQSIESELLDKANSDLELLAPHEYSALARLQEDRHLCAHPAFVVEDELFQPSPELVRAHIVHALQHLLIHAPLQGKSAIARFDADLLGPAFPATAEDIGTFLRARYLDRAKDVLVVNLIKAIIAAPFGAERPKYASKVRTLAVVLREIAKSKTAIYDGIMPAFVAAKVGQIQDDVLLSICPFLESDARLWDWMLEPDRMRIRRLLETADVESLKAHAAFDAFAIPPLSAVLLERFNGFDLTTQISVVSEHPRRELVQPAIDLYSGAGSFRGAEMLGQSVILPTAPFFEQADVEALLGAVRENDQIWYAGGTPDVLEQVFDLTKTILGLTREYWQAFVDGQIARMEGDASEYYAYPGLQQKLAENP</sequence>